<evidence type="ECO:0000256" key="2">
    <source>
        <dbReference type="ARBA" id="ARBA00022525"/>
    </source>
</evidence>
<dbReference type="PANTHER" id="PTHR45742">
    <property type="entry name" value="COMPLEMENT COMPONENT C6"/>
    <property type="match status" value="1"/>
</dbReference>
<keyword evidence="5" id="KW-0732">Signal</keyword>
<evidence type="ECO:0000256" key="1">
    <source>
        <dbReference type="ARBA" id="ARBA00004613"/>
    </source>
</evidence>
<protein>
    <submittedName>
        <fullName evidence="7">COMPC8a-2_CRAME</fullName>
    </submittedName>
</protein>
<keyword evidence="3" id="KW-0204">Cytolysis</keyword>
<dbReference type="GO" id="GO:0005576">
    <property type="term" value="C:extracellular region"/>
    <property type="evidence" value="ECO:0007669"/>
    <property type="project" value="UniProtKB-SubCell"/>
</dbReference>
<dbReference type="EMBL" id="LM994827">
    <property type="protein sequence ID" value="CDY80179.1"/>
    <property type="molecule type" value="mRNA"/>
</dbReference>
<keyword evidence="4" id="KW-1015">Disulfide bond</keyword>
<evidence type="ECO:0000313" key="7">
    <source>
        <dbReference type="EMBL" id="CDY80179.1"/>
    </source>
</evidence>
<dbReference type="PROSITE" id="PS51412">
    <property type="entry name" value="MACPF_2"/>
    <property type="match status" value="1"/>
</dbReference>
<reference evidence="7" key="2">
    <citation type="submission" date="2015-09" db="EMBL/GenBank/DDBJ databases">
        <title>Genome analysis of Pseudomonas syringae pv. porri LMG.</title>
        <authorList>
            <person name="Rombouts S."/>
        </authorList>
    </citation>
    <scope>NUCLEOTIDE SEQUENCE</scope>
</reference>
<evidence type="ECO:0000256" key="3">
    <source>
        <dbReference type="ARBA" id="ARBA00022852"/>
    </source>
</evidence>
<gene>
    <name evidence="7" type="primary">CMCompC8a-2</name>
</gene>
<comment type="subcellular location">
    <subcellularLocation>
        <location evidence="1">Secreted</location>
    </subcellularLocation>
</comment>
<feature type="signal peptide" evidence="5">
    <location>
        <begin position="1"/>
        <end position="25"/>
    </location>
</feature>
<evidence type="ECO:0000256" key="4">
    <source>
        <dbReference type="ARBA" id="ARBA00023157"/>
    </source>
</evidence>
<organism evidence="7">
    <name type="scientific">Crateromorpha meyeri</name>
    <dbReference type="NCBI Taxonomy" id="472232"/>
    <lineage>
        <taxon>Eukaryota</taxon>
        <taxon>Metazoa</taxon>
        <taxon>Porifera</taxon>
        <taxon>Hexactinellida</taxon>
        <taxon>Hexasterophora</taxon>
        <taxon>Lyssacinosida</taxon>
        <taxon>Rossellidae</taxon>
        <taxon>Crateromorpha</taxon>
    </lineage>
</organism>
<dbReference type="GO" id="GO:0031640">
    <property type="term" value="P:killing of cells of another organism"/>
    <property type="evidence" value="ECO:0007669"/>
    <property type="project" value="UniProtKB-KW"/>
</dbReference>
<sequence>MPTLYKKVGILLTIYAALLLQGAECDDTPPLAQGYLIPDHNLLGEQLLGGQTLLELTTDCWKCVRDEATYQKTDVYANTERFYRSITSSTTLSPKLETDFTLGITLDISSNGISGGERNLTGVSLNDYATSLTCYLESVCVSKSKLNSDFQKDFEALPPNIKNPWLHTEWEEYAAFYNKYGSHFITDVSYGARFYQHAFSDAKMSYTSRNLTVRACAALAGPAGIGILKIEACEGITKQEIDSVSSLSIYTLLVIRGGTAKTRAELYKNRTVEGIAKFMSEANATEMPIKYSFMPIWSLLQLRYLGTEHFAKARNIAAYYLGFANYGCEYESAMDNNVFQYYQRFEYTPDCNASIPTFQCVIAPEGCHADTDCHIYHLIHCRCNGDSCIRHYPRHLDTGVTKKEAYPNYDSKWGAYGCEKHDFKCLCEDKQWNYSTVWQQDKNTDEPTIKR</sequence>
<proteinExistence type="evidence at transcript level"/>
<name>A0A0K2W8L9_9METZ</name>
<dbReference type="Pfam" id="PF01823">
    <property type="entry name" value="MACPF"/>
    <property type="match status" value="1"/>
</dbReference>
<accession>A0A0K2W8L9</accession>
<keyword evidence="2" id="KW-0964">Secreted</keyword>
<evidence type="ECO:0000259" key="6">
    <source>
        <dbReference type="PROSITE" id="PS51412"/>
    </source>
</evidence>
<reference evidence="7" key="1">
    <citation type="submission" date="2014-07" db="EMBL/GenBank/DDBJ databases">
        <title>A systematic study of Ichneumonosoma Meijere, Pelmatops Enderlein, Pseudopelmatops Shiraki and Soita Walker (Diptera: Tephritidae).</title>
        <authorList>
            <person name="Chen X.-L."/>
            <person name="Norrbom A."/>
            <person name="Zhu C.-D."/>
        </authorList>
    </citation>
    <scope>NUCLEOTIDE SEQUENCE</scope>
</reference>
<feature type="domain" description="MACPF" evidence="6">
    <location>
        <begin position="1"/>
        <end position="334"/>
    </location>
</feature>
<dbReference type="PANTHER" id="PTHR45742:SF8">
    <property type="entry name" value="FLOCCULATION PROTEIN FLO11"/>
    <property type="match status" value="1"/>
</dbReference>
<feature type="chain" id="PRO_5005490077" evidence="5">
    <location>
        <begin position="26"/>
        <end position="451"/>
    </location>
</feature>
<dbReference type="InterPro" id="IPR020864">
    <property type="entry name" value="MACPF"/>
</dbReference>
<dbReference type="AlphaFoldDB" id="A0A0K2W8L9"/>
<evidence type="ECO:0000256" key="5">
    <source>
        <dbReference type="SAM" id="SignalP"/>
    </source>
</evidence>